<dbReference type="Gene3D" id="3.30.230.10">
    <property type="match status" value="1"/>
</dbReference>
<dbReference type="PANTHER" id="PTHR21569:SF1">
    <property type="entry name" value="SMALL RIBOSOMAL SUBUNIT PROTEIN US9M"/>
    <property type="match status" value="1"/>
</dbReference>
<dbReference type="GO" id="GO:0003735">
    <property type="term" value="F:structural constituent of ribosome"/>
    <property type="evidence" value="ECO:0007669"/>
    <property type="project" value="InterPro"/>
</dbReference>
<dbReference type="GO" id="GO:0006412">
    <property type="term" value="P:translation"/>
    <property type="evidence" value="ECO:0007669"/>
    <property type="project" value="InterPro"/>
</dbReference>
<dbReference type="InterPro" id="IPR000754">
    <property type="entry name" value="Ribosomal_uS9"/>
</dbReference>
<dbReference type="SUPFAM" id="SSF54211">
    <property type="entry name" value="Ribosomal protein S5 domain 2-like"/>
    <property type="match status" value="1"/>
</dbReference>
<dbReference type="Pfam" id="PF00380">
    <property type="entry name" value="Ribosomal_S9"/>
    <property type="match status" value="1"/>
</dbReference>
<evidence type="ECO:0000256" key="5">
    <source>
        <dbReference type="SAM" id="MobiDB-lite"/>
    </source>
</evidence>
<feature type="region of interest" description="Disordered" evidence="5">
    <location>
        <begin position="336"/>
        <end position="355"/>
    </location>
</feature>
<keyword evidence="3 4" id="KW-0687">Ribonucleoprotein</keyword>
<dbReference type="PROSITE" id="PS00360">
    <property type="entry name" value="RIBOSOMAL_S9"/>
    <property type="match status" value="1"/>
</dbReference>
<evidence type="ECO:0000256" key="1">
    <source>
        <dbReference type="ARBA" id="ARBA00005251"/>
    </source>
</evidence>
<comment type="similarity">
    <text evidence="1 4">Belongs to the universal ribosomal protein uS9 family.</text>
</comment>
<evidence type="ECO:0000256" key="4">
    <source>
        <dbReference type="RuleBase" id="RU003815"/>
    </source>
</evidence>
<evidence type="ECO:0000313" key="7">
    <source>
        <dbReference type="Proteomes" id="UP001151516"/>
    </source>
</evidence>
<gene>
    <name evidence="6" type="primary">MRPS9</name>
    <name evidence="6" type="ORF">IWW39_005163</name>
</gene>
<evidence type="ECO:0000313" key="6">
    <source>
        <dbReference type="EMBL" id="KAJ2684021.1"/>
    </source>
</evidence>
<feature type="compositionally biased region" description="Basic residues" evidence="5">
    <location>
        <begin position="340"/>
        <end position="355"/>
    </location>
</feature>
<dbReference type="InterPro" id="IPR020568">
    <property type="entry name" value="Ribosomal_Su5_D2-typ_SF"/>
</dbReference>
<organism evidence="6 7">
    <name type="scientific">Coemansia spiralis</name>
    <dbReference type="NCBI Taxonomy" id="417178"/>
    <lineage>
        <taxon>Eukaryota</taxon>
        <taxon>Fungi</taxon>
        <taxon>Fungi incertae sedis</taxon>
        <taxon>Zoopagomycota</taxon>
        <taxon>Kickxellomycotina</taxon>
        <taxon>Kickxellomycetes</taxon>
        <taxon>Kickxellales</taxon>
        <taxon>Kickxellaceae</taxon>
        <taxon>Coemansia</taxon>
    </lineage>
</organism>
<proteinExistence type="inferred from homology"/>
<dbReference type="InterPro" id="IPR014721">
    <property type="entry name" value="Ribsml_uS5_D2-typ_fold_subgr"/>
</dbReference>
<evidence type="ECO:0000256" key="2">
    <source>
        <dbReference type="ARBA" id="ARBA00022980"/>
    </source>
</evidence>
<dbReference type="OrthoDB" id="10254627at2759"/>
<sequence length="355" mass="39407">MNLLLLGSRRALPGVRYLSTQVSDPFAGLSIQPVKRPDTAAYFTRKPKFYDLLSAISNLARQHPLPRPNAANYKRGKRVPRAELQAKLGIKISPREHELLVRRLGDVSNLRISDAGERETVELYLNQFRRGYVHAETVAKDETGATRVVEKAVGKKKTNNGRRGFQDHLGRWHAFGRRKEAMAFAWVVPVDRPTTATEDAPVVAESVADHVVAQAPVDLELDPDVPNAPEPVPEPIKDIDNVPATAHQPLGDVLVNGKPLAEYFFHGTDRDSVLFPFQVANKVGHYNVFLKVSGGGRTGQAEACQLAVARALYMSDRKAHVPVREAGLLRTDGRAVERKKTGKPKARKSYTWVKR</sequence>
<dbReference type="GO" id="GO:0005763">
    <property type="term" value="C:mitochondrial small ribosomal subunit"/>
    <property type="evidence" value="ECO:0007669"/>
    <property type="project" value="TreeGrafter"/>
</dbReference>
<evidence type="ECO:0000256" key="3">
    <source>
        <dbReference type="ARBA" id="ARBA00023274"/>
    </source>
</evidence>
<dbReference type="EMBL" id="JANBTX010000241">
    <property type="protein sequence ID" value="KAJ2684021.1"/>
    <property type="molecule type" value="Genomic_DNA"/>
</dbReference>
<keyword evidence="7" id="KW-1185">Reference proteome</keyword>
<comment type="caution">
    <text evidence="6">The sequence shown here is derived from an EMBL/GenBank/DDBJ whole genome shotgun (WGS) entry which is preliminary data.</text>
</comment>
<dbReference type="InterPro" id="IPR020574">
    <property type="entry name" value="Ribosomal_uS9_CS"/>
</dbReference>
<dbReference type="GO" id="GO:0003723">
    <property type="term" value="F:RNA binding"/>
    <property type="evidence" value="ECO:0007669"/>
    <property type="project" value="TreeGrafter"/>
</dbReference>
<keyword evidence="2 4" id="KW-0689">Ribosomal protein</keyword>
<dbReference type="AlphaFoldDB" id="A0A9W8GFS8"/>
<protein>
    <submittedName>
        <fullName evidence="6">37S ribosomal protein S9, mitochondrial</fullName>
    </submittedName>
</protein>
<dbReference type="PANTHER" id="PTHR21569">
    <property type="entry name" value="RIBOSOMAL PROTEIN S9"/>
    <property type="match status" value="1"/>
</dbReference>
<dbReference type="Proteomes" id="UP001151516">
    <property type="component" value="Unassembled WGS sequence"/>
</dbReference>
<accession>A0A9W8GFS8</accession>
<reference evidence="6" key="1">
    <citation type="submission" date="2022-07" db="EMBL/GenBank/DDBJ databases">
        <title>Phylogenomic reconstructions and comparative analyses of Kickxellomycotina fungi.</title>
        <authorList>
            <person name="Reynolds N.K."/>
            <person name="Stajich J.E."/>
            <person name="Barry K."/>
            <person name="Grigoriev I.V."/>
            <person name="Crous P."/>
            <person name="Smith M.E."/>
        </authorList>
    </citation>
    <scope>NUCLEOTIDE SEQUENCE</scope>
    <source>
        <strain evidence="6">CBS 109367</strain>
    </source>
</reference>
<name>A0A9W8GFS8_9FUNG</name>